<comment type="caution">
    <text evidence="1">The sequence shown here is derived from an EMBL/GenBank/DDBJ whole genome shotgun (WGS) entry which is preliminary data.</text>
</comment>
<dbReference type="RefSeq" id="WP_264507277.1">
    <property type="nucleotide sequence ID" value="NZ_JAPDFL010000001.1"/>
</dbReference>
<dbReference type="EMBL" id="JAPDFL010000001">
    <property type="protein sequence ID" value="MCW1934490.1"/>
    <property type="molecule type" value="Genomic_DNA"/>
</dbReference>
<reference evidence="1 2" key="1">
    <citation type="submission" date="2022-10" db="EMBL/GenBank/DDBJ databases">
        <title>Pararhodobacter sp. nov., isolated from marine algae.</title>
        <authorList>
            <person name="Choi B.J."/>
            <person name="Kim J.M."/>
            <person name="Lee J.K."/>
            <person name="Choi D.G."/>
            <person name="Jeon C.O."/>
        </authorList>
    </citation>
    <scope>NUCLEOTIDE SEQUENCE [LARGE SCALE GENOMIC DNA]</scope>
    <source>
        <strain evidence="1 2">ZQ420</strain>
    </source>
</reference>
<accession>A0ABT3H3U5</accession>
<organism evidence="1 2">
    <name type="scientific">Pararhodobacter zhoushanensis</name>
    <dbReference type="NCBI Taxonomy" id="2479545"/>
    <lineage>
        <taxon>Bacteria</taxon>
        <taxon>Pseudomonadati</taxon>
        <taxon>Pseudomonadota</taxon>
        <taxon>Alphaproteobacteria</taxon>
        <taxon>Rhodobacterales</taxon>
        <taxon>Paracoccaceae</taxon>
        <taxon>Pararhodobacter</taxon>
    </lineage>
</organism>
<keyword evidence="2" id="KW-1185">Reference proteome</keyword>
<sequence>MTPLSVTARAYESASNWQERPYRPAGLVETVRIPGHVLVDVRAVFDGPWSDSIERVQANTRDILLVLPDGTELEAQGSYATWGQLSLQSRTMSARRPRNFPDEDQDVYWNGMFRVPKGVNTATLRIGGDDVRFEGQVSIPGPGMEEDAASFASFRPTAVRRFRTVALEDGRGDEMMTSTITAPAGMVLAEVEIEVTGVTSNQVDGGDRFTWNTHNFRLVDGSGATMGMIGERFMRRILDPQFNGTDIGDAAERTVIWVVPEGLTEARLLFGETEVARVALGTAAITETD</sequence>
<dbReference type="Proteomes" id="UP001208938">
    <property type="component" value="Unassembled WGS sequence"/>
</dbReference>
<gene>
    <name evidence="1" type="ORF">OKW52_20085</name>
</gene>
<evidence type="ECO:0000313" key="1">
    <source>
        <dbReference type="EMBL" id="MCW1934490.1"/>
    </source>
</evidence>
<name>A0ABT3H3U5_9RHOB</name>
<evidence type="ECO:0000313" key="2">
    <source>
        <dbReference type="Proteomes" id="UP001208938"/>
    </source>
</evidence>
<protein>
    <submittedName>
        <fullName evidence="1">Uncharacterized protein</fullName>
    </submittedName>
</protein>
<proteinExistence type="predicted"/>